<dbReference type="InterPro" id="IPR007239">
    <property type="entry name" value="Atg5"/>
</dbReference>
<keyword evidence="5 7" id="KW-0832">Ubl conjugation</keyword>
<evidence type="ECO:0000313" key="12">
    <source>
        <dbReference type="Proteomes" id="UP000094455"/>
    </source>
</evidence>
<dbReference type="GO" id="GO:0061908">
    <property type="term" value="C:phagophore"/>
    <property type="evidence" value="ECO:0007669"/>
    <property type="project" value="TreeGrafter"/>
</dbReference>
<comment type="subunit">
    <text evidence="3 7">Conjugated with ATG12.</text>
</comment>
<evidence type="ECO:0000259" key="10">
    <source>
        <dbReference type="Pfam" id="PF20638"/>
    </source>
</evidence>
<evidence type="ECO:0000256" key="6">
    <source>
        <dbReference type="ARBA" id="ARBA00023006"/>
    </source>
</evidence>
<name>A0A1E3NPT7_9ASCO</name>
<protein>
    <recommendedName>
        <fullName evidence="7">Autophagy protein 5</fullName>
    </recommendedName>
</protein>
<dbReference type="AlphaFoldDB" id="A0A1E3NPT7"/>
<dbReference type="InterPro" id="IPR048939">
    <property type="entry name" value="ATG5_UblA"/>
</dbReference>
<evidence type="ECO:0000313" key="11">
    <source>
        <dbReference type="EMBL" id="ODQ48046.1"/>
    </source>
</evidence>
<dbReference type="Gene3D" id="3.10.20.90">
    <property type="entry name" value="Phosphatidylinositol 3-kinase Catalytic Subunit, Chain A, domain 1"/>
    <property type="match status" value="1"/>
</dbReference>
<feature type="domain" description="Autophagy protein ATG5 UblA" evidence="10">
    <location>
        <begin position="11"/>
        <end position="92"/>
    </location>
</feature>
<dbReference type="OrthoDB" id="272162at2759"/>
<keyword evidence="6 7" id="KW-0072">Autophagy</keyword>
<comment type="function">
    <text evidence="7">Involved in cytoplasm to vacuole transport (Cvt) and autophagic vesicle formation.</text>
</comment>
<keyword evidence="7" id="KW-0813">Transport</keyword>
<dbReference type="InterPro" id="IPR042526">
    <property type="entry name" value="Atg5_HR"/>
</dbReference>
<evidence type="ECO:0000256" key="2">
    <source>
        <dbReference type="ARBA" id="ARBA00006910"/>
    </source>
</evidence>
<keyword evidence="4 7" id="KW-1017">Isopeptide bond</keyword>
<evidence type="ECO:0000256" key="1">
    <source>
        <dbReference type="ARBA" id="ARBA00004623"/>
    </source>
</evidence>
<reference evidence="11 12" key="1">
    <citation type="journal article" date="2016" name="Proc. Natl. Acad. Sci. U.S.A.">
        <title>Comparative genomics of biotechnologically important yeasts.</title>
        <authorList>
            <person name="Riley R."/>
            <person name="Haridas S."/>
            <person name="Wolfe K.H."/>
            <person name="Lopes M.R."/>
            <person name="Hittinger C.T."/>
            <person name="Goeker M."/>
            <person name="Salamov A.A."/>
            <person name="Wisecaver J.H."/>
            <person name="Long T.M."/>
            <person name="Calvey C.H."/>
            <person name="Aerts A.L."/>
            <person name="Barry K.W."/>
            <person name="Choi C."/>
            <person name="Clum A."/>
            <person name="Coughlan A.Y."/>
            <person name="Deshpande S."/>
            <person name="Douglass A.P."/>
            <person name="Hanson S.J."/>
            <person name="Klenk H.-P."/>
            <person name="LaButti K.M."/>
            <person name="Lapidus A."/>
            <person name="Lindquist E.A."/>
            <person name="Lipzen A.M."/>
            <person name="Meier-Kolthoff J.P."/>
            <person name="Ohm R.A."/>
            <person name="Otillar R.P."/>
            <person name="Pangilinan J.L."/>
            <person name="Peng Y."/>
            <person name="Rokas A."/>
            <person name="Rosa C.A."/>
            <person name="Scheuner C."/>
            <person name="Sibirny A.A."/>
            <person name="Slot J.C."/>
            <person name="Stielow J.B."/>
            <person name="Sun H."/>
            <person name="Kurtzman C.P."/>
            <person name="Blackwell M."/>
            <person name="Grigoriev I.V."/>
            <person name="Jeffries T.W."/>
        </authorList>
    </citation>
    <scope>NUCLEOTIDE SEQUENCE [LARGE SCALE GENOMIC DNA]</scope>
    <source>
        <strain evidence="11 12">NRRL Y-2026</strain>
    </source>
</reference>
<evidence type="ECO:0000256" key="3">
    <source>
        <dbReference type="ARBA" id="ARBA00011554"/>
    </source>
</evidence>
<dbReference type="GO" id="GO:0044233">
    <property type="term" value="C:mitochondria-associated endoplasmic reticulum membrane contact site"/>
    <property type="evidence" value="ECO:0007669"/>
    <property type="project" value="TreeGrafter"/>
</dbReference>
<dbReference type="Pfam" id="PF04106">
    <property type="entry name" value="ATG5_UblB"/>
    <property type="match status" value="1"/>
</dbReference>
<dbReference type="GO" id="GO:0034045">
    <property type="term" value="C:phagophore assembly site membrane"/>
    <property type="evidence" value="ECO:0007669"/>
    <property type="project" value="UniProtKB-SubCell"/>
</dbReference>
<sequence>MPGENSILSKIWSSQICCKVNYKTNTTNSRQTFYLLVHRNSYLYRLLAEIFDFFNIPHSKISQAWFEDARTGQIVDWNLPLDVSYELYTDMPDRHGYFDIDLRLKFISSSQSSQSIKAFQQQLASTASTSPASGVVKLLEKHWRNIIKESCYILNGSSNIIMSMSLENSKEFWNAVLLHDYKSYEKHFRKLLPSSPMNVPLKLYIVENKLLKFVNQPNLNRMFPRTPLHEISLQNLVDSVLTLKSHREHPNRKPLQFIAHGVQLPPESPLNELYTAAKYFDSFLHIVIKL</sequence>
<gene>
    <name evidence="11" type="ORF">PICMEDRAFT_15888</name>
</gene>
<dbReference type="PANTHER" id="PTHR13040:SF2">
    <property type="entry name" value="AUTOPHAGY PROTEIN 5"/>
    <property type="match status" value="1"/>
</dbReference>
<dbReference type="GO" id="GO:0034727">
    <property type="term" value="P:piecemeal microautophagy of the nucleus"/>
    <property type="evidence" value="ECO:0007669"/>
    <property type="project" value="TreeGrafter"/>
</dbReference>
<evidence type="ECO:0000259" key="8">
    <source>
        <dbReference type="Pfam" id="PF04106"/>
    </source>
</evidence>
<comment type="similarity">
    <text evidence="2 7">Belongs to the ATG5 family.</text>
</comment>
<dbReference type="InterPro" id="IPR042527">
    <property type="entry name" value="Atg5_UblA_dom_sf"/>
</dbReference>
<dbReference type="GeneID" id="30177693"/>
<dbReference type="InterPro" id="IPR048318">
    <property type="entry name" value="ATG5_UblB"/>
</dbReference>
<dbReference type="Gene3D" id="1.10.246.190">
    <property type="entry name" value="Autophagy protein Apg5, helix rich domain"/>
    <property type="match status" value="1"/>
</dbReference>
<dbReference type="GO" id="GO:0019776">
    <property type="term" value="F:Atg8-family ligase activity"/>
    <property type="evidence" value="ECO:0007669"/>
    <property type="project" value="TreeGrafter"/>
</dbReference>
<dbReference type="Proteomes" id="UP000094455">
    <property type="component" value="Unassembled WGS sequence"/>
</dbReference>
<dbReference type="Gene3D" id="3.10.20.620">
    <property type="match status" value="1"/>
</dbReference>
<feature type="domain" description="Autophagy protein ATG5 UblB" evidence="8">
    <location>
        <begin position="198"/>
        <end position="288"/>
    </location>
</feature>
<dbReference type="Pfam" id="PF20638">
    <property type="entry name" value="ATG5_UblA"/>
    <property type="match status" value="1"/>
</dbReference>
<comment type="subcellular location">
    <subcellularLocation>
        <location evidence="1 7">Preautophagosomal structure membrane</location>
        <topology evidence="1 7">Peripheral membrane protein</topology>
    </subcellularLocation>
</comment>
<accession>A0A1E3NPT7</accession>
<dbReference type="Pfam" id="PF20637">
    <property type="entry name" value="ATG5_HBR"/>
    <property type="match status" value="1"/>
</dbReference>
<dbReference type="GO" id="GO:0000422">
    <property type="term" value="P:autophagy of mitochondrion"/>
    <property type="evidence" value="ECO:0007669"/>
    <property type="project" value="TreeGrafter"/>
</dbReference>
<evidence type="ECO:0000256" key="7">
    <source>
        <dbReference type="RuleBase" id="RU361202"/>
    </source>
</evidence>
<dbReference type="PANTHER" id="PTHR13040">
    <property type="entry name" value="AUTOPHAGY PROTEIN 5"/>
    <property type="match status" value="1"/>
</dbReference>
<evidence type="ECO:0000256" key="5">
    <source>
        <dbReference type="ARBA" id="ARBA00022843"/>
    </source>
</evidence>
<proteinExistence type="inferred from homology"/>
<keyword evidence="7" id="KW-0472">Membrane</keyword>
<evidence type="ECO:0000256" key="4">
    <source>
        <dbReference type="ARBA" id="ARBA00022499"/>
    </source>
</evidence>
<evidence type="ECO:0000259" key="9">
    <source>
        <dbReference type="Pfam" id="PF20637"/>
    </source>
</evidence>
<feature type="domain" description="Autophagy protein ATG5 alpha-helical bundle region" evidence="9">
    <location>
        <begin position="138"/>
        <end position="193"/>
    </location>
</feature>
<dbReference type="STRING" id="763406.A0A1E3NPT7"/>
<dbReference type="EMBL" id="KV454002">
    <property type="protein sequence ID" value="ODQ48046.1"/>
    <property type="molecule type" value="Genomic_DNA"/>
</dbReference>
<organism evidence="11 12">
    <name type="scientific">Pichia membranifaciens NRRL Y-2026</name>
    <dbReference type="NCBI Taxonomy" id="763406"/>
    <lineage>
        <taxon>Eukaryota</taxon>
        <taxon>Fungi</taxon>
        <taxon>Dikarya</taxon>
        <taxon>Ascomycota</taxon>
        <taxon>Saccharomycotina</taxon>
        <taxon>Pichiomycetes</taxon>
        <taxon>Pichiales</taxon>
        <taxon>Pichiaceae</taxon>
        <taxon>Pichia</taxon>
    </lineage>
</organism>
<dbReference type="InterPro" id="IPR048940">
    <property type="entry name" value="ATG5_HBR"/>
</dbReference>
<dbReference type="GO" id="GO:0006995">
    <property type="term" value="P:cellular response to nitrogen starvation"/>
    <property type="evidence" value="ECO:0007669"/>
    <property type="project" value="TreeGrafter"/>
</dbReference>
<dbReference type="GO" id="GO:0005776">
    <property type="term" value="C:autophagosome"/>
    <property type="evidence" value="ECO:0007669"/>
    <property type="project" value="TreeGrafter"/>
</dbReference>
<dbReference type="GO" id="GO:0034274">
    <property type="term" value="C:Atg12-Atg5-Atg16 complex"/>
    <property type="evidence" value="ECO:0007669"/>
    <property type="project" value="TreeGrafter"/>
</dbReference>
<dbReference type="RefSeq" id="XP_019019159.1">
    <property type="nucleotide sequence ID" value="XM_019161006.1"/>
</dbReference>
<keyword evidence="12" id="KW-1185">Reference proteome</keyword>